<gene>
    <name evidence="1" type="ORF">HPBE_LOCUS2950</name>
</gene>
<reference evidence="1 2" key="1">
    <citation type="submission" date="2018-11" db="EMBL/GenBank/DDBJ databases">
        <authorList>
            <consortium name="Pathogen Informatics"/>
        </authorList>
    </citation>
    <scope>NUCLEOTIDE SEQUENCE [LARGE SCALE GENOMIC DNA]</scope>
</reference>
<proteinExistence type="predicted"/>
<dbReference type="WBParaSite" id="HPBE_0000294901-mRNA-1">
    <property type="protein sequence ID" value="HPBE_0000294901-mRNA-1"/>
    <property type="gene ID" value="HPBE_0000294901"/>
</dbReference>
<accession>A0A3P7U445</accession>
<dbReference type="EMBL" id="UZAH01005710">
    <property type="protein sequence ID" value="VDO29600.1"/>
    <property type="molecule type" value="Genomic_DNA"/>
</dbReference>
<name>A0A183F9V7_HELPZ</name>
<keyword evidence="2" id="KW-1185">Reference proteome</keyword>
<accession>A0A183F9V7</accession>
<reference evidence="3" key="2">
    <citation type="submission" date="2019-09" db="UniProtKB">
        <authorList>
            <consortium name="WormBaseParasite"/>
        </authorList>
    </citation>
    <scope>IDENTIFICATION</scope>
</reference>
<sequence>MMVLAEPQPKETETPVLGLFFKCPGRQRQNDLTFACSIHEKSFKEVVPSAVETIDHLRFDTVFRLAKLISIYDHERCLERKRLLMMDPK</sequence>
<organism evidence="2 3">
    <name type="scientific">Heligmosomoides polygyrus</name>
    <name type="common">Parasitic roundworm</name>
    <dbReference type="NCBI Taxonomy" id="6339"/>
    <lineage>
        <taxon>Eukaryota</taxon>
        <taxon>Metazoa</taxon>
        <taxon>Ecdysozoa</taxon>
        <taxon>Nematoda</taxon>
        <taxon>Chromadorea</taxon>
        <taxon>Rhabditida</taxon>
        <taxon>Rhabditina</taxon>
        <taxon>Rhabditomorpha</taxon>
        <taxon>Strongyloidea</taxon>
        <taxon>Heligmosomidae</taxon>
        <taxon>Heligmosomoides</taxon>
    </lineage>
</organism>
<dbReference type="Proteomes" id="UP000050761">
    <property type="component" value="Unassembled WGS sequence"/>
</dbReference>
<dbReference type="AlphaFoldDB" id="A0A183F9V7"/>
<evidence type="ECO:0000313" key="3">
    <source>
        <dbReference type="WBParaSite" id="HPBE_0000294901-mRNA-1"/>
    </source>
</evidence>
<evidence type="ECO:0000313" key="1">
    <source>
        <dbReference type="EMBL" id="VDO29600.1"/>
    </source>
</evidence>
<protein>
    <submittedName>
        <fullName evidence="1 3">Uncharacterized protein</fullName>
    </submittedName>
</protein>
<evidence type="ECO:0000313" key="2">
    <source>
        <dbReference type="Proteomes" id="UP000050761"/>
    </source>
</evidence>